<protein>
    <recommendedName>
        <fullName evidence="1">DUF7770 domain-containing protein</fullName>
    </recommendedName>
</protein>
<evidence type="ECO:0000259" key="1">
    <source>
        <dbReference type="Pfam" id="PF24968"/>
    </source>
</evidence>
<evidence type="ECO:0000313" key="3">
    <source>
        <dbReference type="Proteomes" id="UP000287166"/>
    </source>
</evidence>
<accession>A0A401G9C1</accession>
<dbReference type="AlphaFoldDB" id="A0A401G9C1"/>
<dbReference type="Proteomes" id="UP000287166">
    <property type="component" value="Unassembled WGS sequence"/>
</dbReference>
<dbReference type="EMBL" id="BFAD01000001">
    <property type="protein sequence ID" value="GBE78761.1"/>
    <property type="molecule type" value="Genomic_DNA"/>
</dbReference>
<dbReference type="InParanoid" id="A0A401G9C1"/>
<dbReference type="InterPro" id="IPR056672">
    <property type="entry name" value="DUF7770"/>
</dbReference>
<feature type="domain" description="DUF7770" evidence="1">
    <location>
        <begin position="31"/>
        <end position="148"/>
    </location>
</feature>
<dbReference type="OrthoDB" id="3527137at2759"/>
<dbReference type="RefSeq" id="XP_027609674.1">
    <property type="nucleotide sequence ID" value="XM_027753873.1"/>
</dbReference>
<comment type="caution">
    <text evidence="2">The sequence shown here is derived from an EMBL/GenBank/DDBJ whole genome shotgun (WGS) entry which is preliminary data.</text>
</comment>
<reference evidence="2 3" key="1">
    <citation type="journal article" date="2018" name="Sci. Rep.">
        <title>Genome sequence of the cauliflower mushroom Sparassis crispa (Hanabiratake) and its association with beneficial usage.</title>
        <authorList>
            <person name="Kiyama R."/>
            <person name="Furutani Y."/>
            <person name="Kawaguchi K."/>
            <person name="Nakanishi T."/>
        </authorList>
    </citation>
    <scope>NUCLEOTIDE SEQUENCE [LARGE SCALE GENOMIC DNA]</scope>
</reference>
<sequence length="197" mass="22894">MLDKGSYLLENPTIDKDAEPWMDTPFVARYIVAERALERPMQQDMVNHWRLWFALGPNNCLVMDMVKTSVQDKSAFIGVVLKLSKRRMTEIKALPRRNDVTVRKVLDFLIRNGRLRYRFTEMGTGCAWWVAKAVADLEEHGFIRKPDGAVYTHDTMADTVLEAVKNLYEEKEDGGIQVTPFALEPRCSIFYWYVNLR</sequence>
<name>A0A401G9C1_9APHY</name>
<proteinExistence type="predicted"/>
<gene>
    <name evidence="2" type="ORF">SCP_0116530</name>
</gene>
<evidence type="ECO:0000313" key="2">
    <source>
        <dbReference type="EMBL" id="GBE78761.1"/>
    </source>
</evidence>
<keyword evidence="3" id="KW-1185">Reference proteome</keyword>
<organism evidence="2 3">
    <name type="scientific">Sparassis crispa</name>
    <dbReference type="NCBI Taxonomy" id="139825"/>
    <lineage>
        <taxon>Eukaryota</taxon>
        <taxon>Fungi</taxon>
        <taxon>Dikarya</taxon>
        <taxon>Basidiomycota</taxon>
        <taxon>Agaricomycotina</taxon>
        <taxon>Agaricomycetes</taxon>
        <taxon>Polyporales</taxon>
        <taxon>Sparassidaceae</taxon>
        <taxon>Sparassis</taxon>
    </lineage>
</organism>
<dbReference type="Pfam" id="PF24968">
    <property type="entry name" value="DUF7770"/>
    <property type="match status" value="1"/>
</dbReference>
<dbReference type="GeneID" id="38775678"/>